<keyword evidence="1 8" id="KW-0444">Lipid biosynthesis</keyword>
<evidence type="ECO:0000256" key="8">
    <source>
        <dbReference type="HAMAP-Rule" id="MF_00101"/>
    </source>
</evidence>
<keyword evidence="7 8" id="KW-0275">Fatty acid biosynthesis</keyword>
<keyword evidence="8" id="KW-0963">Cytoplasm</keyword>
<evidence type="ECO:0000256" key="4">
    <source>
        <dbReference type="ARBA" id="ARBA00022832"/>
    </source>
</evidence>
<dbReference type="GO" id="GO:0005737">
    <property type="term" value="C:cytoplasm"/>
    <property type="evidence" value="ECO:0007669"/>
    <property type="project" value="UniProtKB-SubCell"/>
</dbReference>
<comment type="catalytic activity">
    <reaction evidence="8">
        <text>apo-[ACP] + CoA = holo-[ACP] + adenosine 3',5'-bisphosphate + H(+)</text>
        <dbReference type="Rhea" id="RHEA:12068"/>
        <dbReference type="Rhea" id="RHEA-COMP:9685"/>
        <dbReference type="Rhea" id="RHEA-COMP:9690"/>
        <dbReference type="ChEBI" id="CHEBI:15378"/>
        <dbReference type="ChEBI" id="CHEBI:29999"/>
        <dbReference type="ChEBI" id="CHEBI:57287"/>
        <dbReference type="ChEBI" id="CHEBI:58343"/>
        <dbReference type="ChEBI" id="CHEBI:64479"/>
        <dbReference type="EC" id="2.7.8.7"/>
    </reaction>
</comment>
<keyword evidence="6 8" id="KW-0443">Lipid metabolism</keyword>
<accession>A0A077UKH2</accession>
<dbReference type="EC" id="2.7.8.7" evidence="8"/>
<comment type="function">
    <text evidence="8">Transfers the 4'-phosphopantetheine moiety from coenzyme A to a Ser of acyl-carrier-protein.</text>
</comment>
<evidence type="ECO:0000256" key="7">
    <source>
        <dbReference type="ARBA" id="ARBA00023160"/>
    </source>
</evidence>
<dbReference type="GO" id="GO:0000287">
    <property type="term" value="F:magnesium ion binding"/>
    <property type="evidence" value="ECO:0007669"/>
    <property type="project" value="UniProtKB-UniRule"/>
</dbReference>
<dbReference type="NCBIfam" id="TIGR00516">
    <property type="entry name" value="acpS"/>
    <property type="match status" value="1"/>
</dbReference>
<evidence type="ECO:0000259" key="9">
    <source>
        <dbReference type="Pfam" id="PF01648"/>
    </source>
</evidence>
<dbReference type="Pfam" id="PF01648">
    <property type="entry name" value="ACPS"/>
    <property type="match status" value="1"/>
</dbReference>
<comment type="similarity">
    <text evidence="8">Belongs to the P-Pant transferase superfamily. AcpS family.</text>
</comment>
<keyword evidence="5 8" id="KW-0460">Magnesium</keyword>
<evidence type="ECO:0000313" key="11">
    <source>
        <dbReference type="Proteomes" id="UP000044616"/>
    </source>
</evidence>
<evidence type="ECO:0000256" key="6">
    <source>
        <dbReference type="ARBA" id="ARBA00023098"/>
    </source>
</evidence>
<dbReference type="AlphaFoldDB" id="A0A077UKH2"/>
<reference evidence="10 11" key="1">
    <citation type="submission" date="2014-05" db="EMBL/GenBank/DDBJ databases">
        <authorList>
            <person name="Aslett A.Martin."/>
            <person name="De Silva Nishadi"/>
        </authorList>
    </citation>
    <scope>NUCLEOTIDE SEQUENCE [LARGE SCALE GENOMIC DNA]</scope>
</reference>
<comment type="cofactor">
    <cofactor evidence="8">
        <name>Mg(2+)</name>
        <dbReference type="ChEBI" id="CHEBI:18420"/>
    </cofactor>
</comment>
<keyword evidence="2 8" id="KW-0808">Transferase</keyword>
<dbReference type="HAMAP" id="MF_00101">
    <property type="entry name" value="AcpS"/>
    <property type="match status" value="1"/>
</dbReference>
<dbReference type="RefSeq" id="WP_047531417.1">
    <property type="nucleotide sequence ID" value="NZ_CCEH01000017.1"/>
</dbReference>
<dbReference type="EMBL" id="CCEH01000017">
    <property type="protein sequence ID" value="CDR28816.1"/>
    <property type="molecule type" value="Genomic_DNA"/>
</dbReference>
<evidence type="ECO:0000313" key="10">
    <source>
        <dbReference type="EMBL" id="CDR28816.1"/>
    </source>
</evidence>
<dbReference type="NCBIfam" id="TIGR00556">
    <property type="entry name" value="pantethn_trn"/>
    <property type="match status" value="1"/>
</dbReference>
<dbReference type="Proteomes" id="UP000044616">
    <property type="component" value="Unassembled WGS sequence"/>
</dbReference>
<dbReference type="InterPro" id="IPR004568">
    <property type="entry name" value="Ppantetheine-prot_Trfase_dom"/>
</dbReference>
<keyword evidence="4 8" id="KW-0276">Fatty acid metabolism</keyword>
<feature type="binding site" evidence="8">
    <location>
        <position position="59"/>
    </location>
    <ligand>
        <name>Mg(2+)</name>
        <dbReference type="ChEBI" id="CHEBI:18420"/>
    </ligand>
</feature>
<evidence type="ECO:0000256" key="5">
    <source>
        <dbReference type="ARBA" id="ARBA00022842"/>
    </source>
</evidence>
<evidence type="ECO:0000256" key="3">
    <source>
        <dbReference type="ARBA" id="ARBA00022723"/>
    </source>
</evidence>
<keyword evidence="3 8" id="KW-0479">Metal-binding</keyword>
<dbReference type="SUPFAM" id="SSF56214">
    <property type="entry name" value="4'-phosphopantetheinyl transferase"/>
    <property type="match status" value="1"/>
</dbReference>
<feature type="binding site" evidence="8">
    <location>
        <position position="8"/>
    </location>
    <ligand>
        <name>Mg(2+)</name>
        <dbReference type="ChEBI" id="CHEBI:18420"/>
    </ligand>
</feature>
<proteinExistence type="inferred from homology"/>
<gene>
    <name evidence="8 10" type="primary">acpS</name>
    <name evidence="10" type="ORF">ERS140147_01960</name>
</gene>
<evidence type="ECO:0000256" key="1">
    <source>
        <dbReference type="ARBA" id="ARBA00022516"/>
    </source>
</evidence>
<dbReference type="GO" id="GO:0008897">
    <property type="term" value="F:holo-[acyl-carrier-protein] synthase activity"/>
    <property type="evidence" value="ECO:0007669"/>
    <property type="project" value="UniProtKB-UniRule"/>
</dbReference>
<dbReference type="InterPro" id="IPR002582">
    <property type="entry name" value="ACPS"/>
</dbReference>
<dbReference type="InterPro" id="IPR037143">
    <property type="entry name" value="4-PPantetheinyl_Trfase_dom_sf"/>
</dbReference>
<feature type="domain" description="4'-phosphopantetheinyl transferase" evidence="9">
    <location>
        <begin position="4"/>
        <end position="109"/>
    </location>
</feature>
<evidence type="ECO:0000256" key="2">
    <source>
        <dbReference type="ARBA" id="ARBA00022679"/>
    </source>
</evidence>
<organism evidence="10 11">
    <name type="scientific">Staphylococcus schweitzeri</name>
    <dbReference type="NCBI Taxonomy" id="1654388"/>
    <lineage>
        <taxon>Bacteria</taxon>
        <taxon>Bacillati</taxon>
        <taxon>Bacillota</taxon>
        <taxon>Bacilli</taxon>
        <taxon>Bacillales</taxon>
        <taxon>Staphylococcaceae</taxon>
        <taxon>Staphylococcus</taxon>
    </lineage>
</organism>
<dbReference type="GO" id="GO:0006633">
    <property type="term" value="P:fatty acid biosynthetic process"/>
    <property type="evidence" value="ECO:0007669"/>
    <property type="project" value="UniProtKB-UniRule"/>
</dbReference>
<name>A0A077UKH2_9STAP</name>
<dbReference type="Gene3D" id="3.90.470.20">
    <property type="entry name" value="4'-phosphopantetheinyl transferase domain"/>
    <property type="match status" value="1"/>
</dbReference>
<comment type="subcellular location">
    <subcellularLocation>
        <location evidence="8">Cytoplasm</location>
    </subcellularLocation>
</comment>
<sequence>MIHGIGIDLIEIERIKVLYDKQPKLVDRILTENEQRKFYGFTHEQRKIEFLAGRFATKEAFSKALGTGLGKHVAFNDIDCYNDELGKPNIDYEGFVAHVSISHSEHYAVSQVILEKEES</sequence>
<dbReference type="InterPro" id="IPR008278">
    <property type="entry name" value="4-PPantetheinyl_Trfase_dom"/>
</dbReference>
<protein>
    <recommendedName>
        <fullName evidence="8">Holo-[acyl-carrier-protein] synthase</fullName>
        <shortName evidence="8">Holo-ACP synthase</shortName>
        <ecNumber evidence="8">2.7.8.7</ecNumber>
    </recommendedName>
    <alternativeName>
        <fullName evidence="8">4'-phosphopantetheinyl transferase AcpS</fullName>
    </alternativeName>
</protein>